<evidence type="ECO:0000313" key="4">
    <source>
        <dbReference type="Proteomes" id="UP000269396"/>
    </source>
</evidence>
<keyword evidence="2" id="KW-0472">Membrane</keyword>
<dbReference type="AlphaFoldDB" id="A0A183PPW7"/>
<name>A0A183PPW7_9TREM</name>
<evidence type="ECO:0000313" key="3">
    <source>
        <dbReference type="EMBL" id="VDP71221.1"/>
    </source>
</evidence>
<keyword evidence="2" id="KW-0812">Transmembrane</keyword>
<gene>
    <name evidence="3" type="ORF">SMTD_LOCUS16405</name>
</gene>
<feature type="transmembrane region" description="Helical" evidence="2">
    <location>
        <begin position="275"/>
        <end position="293"/>
    </location>
</feature>
<dbReference type="Proteomes" id="UP000269396">
    <property type="component" value="Unassembled WGS sequence"/>
</dbReference>
<evidence type="ECO:0000256" key="1">
    <source>
        <dbReference type="SAM" id="MobiDB-lite"/>
    </source>
</evidence>
<keyword evidence="4" id="KW-1185">Reference proteome</keyword>
<reference evidence="3 4" key="1">
    <citation type="submission" date="2018-11" db="EMBL/GenBank/DDBJ databases">
        <authorList>
            <consortium name="Pathogen Informatics"/>
        </authorList>
    </citation>
    <scope>NUCLEOTIDE SEQUENCE [LARGE SCALE GENOMIC DNA]</scope>
    <source>
        <strain>Denwood</strain>
        <strain evidence="4">Zambia</strain>
    </source>
</reference>
<feature type="compositionally biased region" description="Polar residues" evidence="1">
    <location>
        <begin position="147"/>
        <end position="184"/>
    </location>
</feature>
<dbReference type="STRING" id="31246.A0A183PPW7"/>
<organism evidence="3 4">
    <name type="scientific">Schistosoma mattheei</name>
    <dbReference type="NCBI Taxonomy" id="31246"/>
    <lineage>
        <taxon>Eukaryota</taxon>
        <taxon>Metazoa</taxon>
        <taxon>Spiralia</taxon>
        <taxon>Lophotrochozoa</taxon>
        <taxon>Platyhelminthes</taxon>
        <taxon>Trematoda</taxon>
        <taxon>Digenea</taxon>
        <taxon>Strigeidida</taxon>
        <taxon>Schistosomatoidea</taxon>
        <taxon>Schistosomatidae</taxon>
        <taxon>Schistosoma</taxon>
    </lineage>
</organism>
<protein>
    <submittedName>
        <fullName evidence="3">Uncharacterized protein</fullName>
    </submittedName>
</protein>
<sequence length="307" mass="34747">MEEFQRTQHLYESLVRAQEEAKLTKIQKHPCYSELKRNTDSLSQKAVIQSELLVPYLSIASEVEKQSQNNPLYAFLSSSGCNAPDSVAYPKNSLAVQTSFPENIGIQTENFEWTNSKDKQVLNNPDSKNRNNGTFAHKLKPSDNKSVKNNLSKMSVSVSNQQKQQYRPNRLTSNYKPTNDNNLVNNKTKVSQLLKVSTAYSISSTSMPKHQVSTINTESPNNTTFLNHENPYGPADLIRTYDVLIPNDANIILPVSHEPGVVENTRKSEGKVKSLLIIYIYIYIYICLTIYSFRPTISVRFCLSLTN</sequence>
<dbReference type="EMBL" id="UZAL01037135">
    <property type="protein sequence ID" value="VDP71221.1"/>
    <property type="molecule type" value="Genomic_DNA"/>
</dbReference>
<feature type="compositionally biased region" description="Polar residues" evidence="1">
    <location>
        <begin position="121"/>
        <end position="134"/>
    </location>
</feature>
<evidence type="ECO:0000256" key="2">
    <source>
        <dbReference type="SAM" id="Phobius"/>
    </source>
</evidence>
<proteinExistence type="predicted"/>
<feature type="region of interest" description="Disordered" evidence="1">
    <location>
        <begin position="115"/>
        <end position="184"/>
    </location>
</feature>
<keyword evidence="2" id="KW-1133">Transmembrane helix</keyword>
<accession>A0A183PPW7</accession>